<evidence type="ECO:0000313" key="6">
    <source>
        <dbReference type="Proteomes" id="UP001149074"/>
    </source>
</evidence>
<dbReference type="CDD" id="cd05918">
    <property type="entry name" value="A_NRPS_SidN3_like"/>
    <property type="match status" value="1"/>
</dbReference>
<name>A0A9W9EHV7_9EURO</name>
<dbReference type="InterPro" id="IPR000873">
    <property type="entry name" value="AMP-dep_synth/lig_dom"/>
</dbReference>
<dbReference type="OrthoDB" id="416786at2759"/>
<dbReference type="CDD" id="cd19545">
    <property type="entry name" value="FUM14_C_NRPS-like"/>
    <property type="match status" value="1"/>
</dbReference>
<dbReference type="PANTHER" id="PTHR45527:SF1">
    <property type="entry name" value="FATTY ACID SYNTHASE"/>
    <property type="match status" value="1"/>
</dbReference>
<dbReference type="GO" id="GO:0043041">
    <property type="term" value="P:amino acid activation for nonribosomal peptide biosynthetic process"/>
    <property type="evidence" value="ECO:0007669"/>
    <property type="project" value="TreeGrafter"/>
</dbReference>
<keyword evidence="6" id="KW-1185">Reference proteome</keyword>
<dbReference type="Gene3D" id="3.40.50.12780">
    <property type="entry name" value="N-terminal domain of ligase-like"/>
    <property type="match status" value="1"/>
</dbReference>
<dbReference type="Pfam" id="PF00501">
    <property type="entry name" value="AMP-binding"/>
    <property type="match status" value="1"/>
</dbReference>
<protein>
    <submittedName>
        <fullName evidence="5">Uncharacterized protein</fullName>
    </submittedName>
</protein>
<reference evidence="5" key="2">
    <citation type="journal article" date="2023" name="IMA Fungus">
        <title>Comparative genomic study of the Penicillium genus elucidates a diverse pangenome and 15 lateral gene transfer events.</title>
        <authorList>
            <person name="Petersen C."/>
            <person name="Sorensen T."/>
            <person name="Nielsen M.R."/>
            <person name="Sondergaard T.E."/>
            <person name="Sorensen J.L."/>
            <person name="Fitzpatrick D.A."/>
            <person name="Frisvad J.C."/>
            <person name="Nielsen K.L."/>
        </authorList>
    </citation>
    <scope>NUCLEOTIDE SEQUENCE</scope>
    <source>
        <strain evidence="5">IBT 30761</strain>
    </source>
</reference>
<dbReference type="GO" id="GO:0044550">
    <property type="term" value="P:secondary metabolite biosynthetic process"/>
    <property type="evidence" value="ECO:0007669"/>
    <property type="project" value="TreeGrafter"/>
</dbReference>
<sequence>MSSSQTPAADQLAVAPFSLLKRGHEDKYAAREMAAAALSASVDQIEDMMPCTPMQAGLLAMTARKSGDYTMLLQLELCEATDTKKFQLAVEAVIEESPILRTRILDLPSLGLTQVIMCEEAKWAHFCDLDHCKRKTEEQSMGLGTPLQLLNIVVGEGENSGRYFVWNLHHAVYDGWSLDLILKRIDLHYTGEQTLSKPVGFPSFVKHVMQNNEVQAANRFWRLEFEDLEAQIFPFLPSPGYQPQADRLHEHRVTGIQWPSTNVTRETVIRGAWSLLAAHYTNASEVLFGTTISGRRAEIPGIEDIMGPTIATIPMRVEINWHKSVSRFLSQLQNQGASMRPFEQTGIQNIRKMGSDAEQACQFQTLLVVQPASKAGAFASGLYRKVTDYKDNSTRGKFNSYALAVVFHVSCRGFRIELSFDSNTLETKQAERMARQLEHIVRQICDYENGTARVGDIHPLSSSDLEDIWRWNDTVPAPVEECVHALIEKRCRLQPDATAIDAWNGKISYNELDRMSTRLAQAMVHSGVGRGTIVPLLFEKSMWMPVCMLAVMKAGAAGVAVDTSQPEMRQQFIVQYVKPQLALCSTKNKALAERLLDGVGVVAVDHQYFENTSAFLCRDGLLPEVQPTDWLYLNFTSGSTGTPKATIVTHQNFRSAIQYQQDESFFSPVSRVYDFASYSFDGAWSNFMRTISSGGCLCIPTEDERNSNLEASLNAMKVTYTAMTPSASRILDPCNVPSLQTLVLGGEPLNTEDMKRWAPKVNLKNVYGPSECTTSATRRDIQEPCTQAGNIGHALGAVTWVVEARGGDFLAPIGAIGELWIEGPLVGDGYLNDPAKTAASFMTSPHWLTSGTPGKAGRQGRLYKTGDLVRYSSDGSLIFVGRKDSQVKVRGQRVELEEVENHIQTCLRDEFGAPVASEVIHPKGSPRPILAAFIAIGETVNDDTAIVREKLHSFIDGLDNRLAARVPGYMIPSVYLPIDHIPRTTTQKIDRRRIREIGSSIPPEQLREMQNGCKEHSPPVDCG</sequence>
<dbReference type="GeneID" id="81362529"/>
<dbReference type="InterPro" id="IPR020845">
    <property type="entry name" value="AMP-binding_CS"/>
</dbReference>
<feature type="domain" description="Condensation" evidence="4">
    <location>
        <begin position="46"/>
        <end position="457"/>
    </location>
</feature>
<comment type="caution">
    <text evidence="5">The sequence shown here is derived from an EMBL/GenBank/DDBJ whole genome shotgun (WGS) entry which is preliminary data.</text>
</comment>
<dbReference type="Proteomes" id="UP001149074">
    <property type="component" value="Unassembled WGS sequence"/>
</dbReference>
<proteinExistence type="predicted"/>
<dbReference type="SUPFAM" id="SSF52777">
    <property type="entry name" value="CoA-dependent acyltransferases"/>
    <property type="match status" value="2"/>
</dbReference>
<evidence type="ECO:0000256" key="1">
    <source>
        <dbReference type="ARBA" id="ARBA00022450"/>
    </source>
</evidence>
<dbReference type="InterPro" id="IPR010071">
    <property type="entry name" value="AA_adenyl_dom"/>
</dbReference>
<accession>A0A9W9EHV7</accession>
<dbReference type="InterPro" id="IPR023213">
    <property type="entry name" value="CAT-like_dom_sf"/>
</dbReference>
<dbReference type="InterPro" id="IPR001242">
    <property type="entry name" value="Condensation_dom"/>
</dbReference>
<dbReference type="EMBL" id="JAPQKI010000011">
    <property type="protein sequence ID" value="KAJ5082016.1"/>
    <property type="molecule type" value="Genomic_DNA"/>
</dbReference>
<dbReference type="AlphaFoldDB" id="A0A9W9EHV7"/>
<keyword evidence="2" id="KW-0597">Phosphoprotein</keyword>
<evidence type="ECO:0000256" key="2">
    <source>
        <dbReference type="ARBA" id="ARBA00022553"/>
    </source>
</evidence>
<dbReference type="PANTHER" id="PTHR45527">
    <property type="entry name" value="NONRIBOSOMAL PEPTIDE SYNTHETASE"/>
    <property type="match status" value="1"/>
</dbReference>
<gene>
    <name evidence="5" type="ORF">N7532_011059</name>
</gene>
<keyword evidence="1" id="KW-0596">Phosphopantetheine</keyword>
<evidence type="ECO:0000259" key="3">
    <source>
        <dbReference type="Pfam" id="PF00501"/>
    </source>
</evidence>
<dbReference type="RefSeq" id="XP_056468538.1">
    <property type="nucleotide sequence ID" value="XM_056623550.1"/>
</dbReference>
<dbReference type="GO" id="GO:0031177">
    <property type="term" value="F:phosphopantetheine binding"/>
    <property type="evidence" value="ECO:0007669"/>
    <property type="project" value="TreeGrafter"/>
</dbReference>
<dbReference type="PROSITE" id="PS00455">
    <property type="entry name" value="AMP_BINDING"/>
    <property type="match status" value="1"/>
</dbReference>
<evidence type="ECO:0000259" key="4">
    <source>
        <dbReference type="Pfam" id="PF00668"/>
    </source>
</evidence>
<dbReference type="SUPFAM" id="SSF56801">
    <property type="entry name" value="Acetyl-CoA synthetase-like"/>
    <property type="match status" value="1"/>
</dbReference>
<dbReference type="Pfam" id="PF00668">
    <property type="entry name" value="Condensation"/>
    <property type="match status" value="1"/>
</dbReference>
<reference evidence="5" key="1">
    <citation type="submission" date="2022-11" db="EMBL/GenBank/DDBJ databases">
        <authorList>
            <person name="Petersen C."/>
        </authorList>
    </citation>
    <scope>NUCLEOTIDE SEQUENCE</scope>
    <source>
        <strain evidence="5">IBT 30761</strain>
    </source>
</reference>
<dbReference type="NCBIfam" id="TIGR01733">
    <property type="entry name" value="AA-adenyl-dom"/>
    <property type="match status" value="1"/>
</dbReference>
<dbReference type="InterPro" id="IPR042099">
    <property type="entry name" value="ANL_N_sf"/>
</dbReference>
<dbReference type="Gene3D" id="3.30.559.30">
    <property type="entry name" value="Nonribosomal peptide synthetase, condensation domain"/>
    <property type="match status" value="1"/>
</dbReference>
<organism evidence="5 6">
    <name type="scientific">Penicillium argentinense</name>
    <dbReference type="NCBI Taxonomy" id="1131581"/>
    <lineage>
        <taxon>Eukaryota</taxon>
        <taxon>Fungi</taxon>
        <taxon>Dikarya</taxon>
        <taxon>Ascomycota</taxon>
        <taxon>Pezizomycotina</taxon>
        <taxon>Eurotiomycetes</taxon>
        <taxon>Eurotiomycetidae</taxon>
        <taxon>Eurotiales</taxon>
        <taxon>Aspergillaceae</taxon>
        <taxon>Penicillium</taxon>
    </lineage>
</organism>
<dbReference type="GO" id="GO:0003824">
    <property type="term" value="F:catalytic activity"/>
    <property type="evidence" value="ECO:0007669"/>
    <property type="project" value="InterPro"/>
</dbReference>
<dbReference type="Gene3D" id="3.30.559.10">
    <property type="entry name" value="Chloramphenicol acetyltransferase-like domain"/>
    <property type="match status" value="1"/>
</dbReference>
<dbReference type="Gene3D" id="3.30.300.30">
    <property type="match status" value="1"/>
</dbReference>
<dbReference type="InterPro" id="IPR045851">
    <property type="entry name" value="AMP-bd_C_sf"/>
</dbReference>
<feature type="domain" description="AMP-dependent synthetase/ligase" evidence="3">
    <location>
        <begin position="488"/>
        <end position="831"/>
    </location>
</feature>
<evidence type="ECO:0000313" key="5">
    <source>
        <dbReference type="EMBL" id="KAJ5082016.1"/>
    </source>
</evidence>
<dbReference type="GO" id="GO:0005737">
    <property type="term" value="C:cytoplasm"/>
    <property type="evidence" value="ECO:0007669"/>
    <property type="project" value="TreeGrafter"/>
</dbReference>